<evidence type="ECO:0000313" key="3">
    <source>
        <dbReference type="Proteomes" id="UP000290408"/>
    </source>
</evidence>
<proteinExistence type="predicted"/>
<dbReference type="AlphaFoldDB" id="A0A4P6MYC5"/>
<evidence type="ECO:0000313" key="2">
    <source>
        <dbReference type="EMBL" id="QBF47107.1"/>
    </source>
</evidence>
<dbReference type="InterPro" id="IPR029069">
    <property type="entry name" value="HotDog_dom_sf"/>
</dbReference>
<keyword evidence="3" id="KW-1185">Reference proteome</keyword>
<gene>
    <name evidence="2" type="ORF">EXU32_13140</name>
</gene>
<dbReference type="RefSeq" id="WP_130630306.1">
    <property type="nucleotide sequence ID" value="NZ_CP036164.1"/>
</dbReference>
<organism evidence="2 3">
    <name type="scientific">Janibacter limosus</name>
    <dbReference type="NCBI Taxonomy" id="53458"/>
    <lineage>
        <taxon>Bacteria</taxon>
        <taxon>Bacillati</taxon>
        <taxon>Actinomycetota</taxon>
        <taxon>Actinomycetes</taxon>
        <taxon>Micrococcales</taxon>
        <taxon>Intrasporangiaceae</taxon>
        <taxon>Janibacter</taxon>
    </lineage>
</organism>
<feature type="domain" description="Thioesterase" evidence="1">
    <location>
        <begin position="50"/>
        <end position="115"/>
    </location>
</feature>
<dbReference type="KEGG" id="jli:EXU32_13140"/>
<accession>A0A4P6MYC5</accession>
<dbReference type="Gene3D" id="3.10.129.10">
    <property type="entry name" value="Hotdog Thioesterase"/>
    <property type="match status" value="1"/>
</dbReference>
<dbReference type="InterPro" id="IPR052061">
    <property type="entry name" value="PTE-AB_protein"/>
</dbReference>
<dbReference type="Pfam" id="PF03061">
    <property type="entry name" value="4HBT"/>
    <property type="match status" value="1"/>
</dbReference>
<evidence type="ECO:0000259" key="1">
    <source>
        <dbReference type="Pfam" id="PF03061"/>
    </source>
</evidence>
<dbReference type="InterPro" id="IPR006683">
    <property type="entry name" value="Thioestr_dom"/>
</dbReference>
<dbReference type="OrthoDB" id="5505920at2"/>
<sequence>MGSPPHESNLCGGCRAAGRCRLGLRTWEISDEGVVVRGACPATWTGGPSIAHGGWTAAAFDDVVGRTVRATGVRSVTAHLGVDFVLPVPVENELVIRARITGAEGRRRFVEAVLELAGTGEVLARADATMVVVDDRHYDRHRAHMDERAAGERGEAPHAR</sequence>
<dbReference type="PANTHER" id="PTHR47260">
    <property type="entry name" value="UPF0644 PROTEIN PB2B4.06"/>
    <property type="match status" value="1"/>
</dbReference>
<dbReference type="CDD" id="cd03443">
    <property type="entry name" value="PaaI_thioesterase"/>
    <property type="match status" value="1"/>
</dbReference>
<protein>
    <submittedName>
        <fullName evidence="2">PaaI family thioesterase</fullName>
    </submittedName>
</protein>
<dbReference type="SUPFAM" id="SSF54637">
    <property type="entry name" value="Thioesterase/thiol ester dehydrase-isomerase"/>
    <property type="match status" value="1"/>
</dbReference>
<name>A0A4P6MYC5_9MICO</name>
<dbReference type="Proteomes" id="UP000290408">
    <property type="component" value="Chromosome"/>
</dbReference>
<reference evidence="2 3" key="1">
    <citation type="submission" date="2019-02" db="EMBL/GenBank/DDBJ databases">
        <title>Genomic data mining of an Antarctic deep-sea actinobacterium, Janibacterlimosus P3-3-X1.</title>
        <authorList>
            <person name="Liao L."/>
            <person name="Chen B."/>
        </authorList>
    </citation>
    <scope>NUCLEOTIDE SEQUENCE [LARGE SCALE GENOMIC DNA]</scope>
    <source>
        <strain evidence="2 3">P3-3-X1</strain>
    </source>
</reference>
<dbReference type="PANTHER" id="PTHR47260:SF6">
    <property type="entry name" value="THIOESTERASE DOMAIN-CONTAINING PROTEIN"/>
    <property type="match status" value="1"/>
</dbReference>
<dbReference type="EMBL" id="CP036164">
    <property type="protein sequence ID" value="QBF47107.1"/>
    <property type="molecule type" value="Genomic_DNA"/>
</dbReference>